<evidence type="ECO:0000256" key="2">
    <source>
        <dbReference type="SAM" id="Phobius"/>
    </source>
</evidence>
<name>A0ABT5IHZ4_9CAUL</name>
<dbReference type="Gene3D" id="3.30.10.20">
    <property type="match status" value="1"/>
</dbReference>
<feature type="compositionally biased region" description="Polar residues" evidence="1">
    <location>
        <begin position="127"/>
        <end position="146"/>
    </location>
</feature>
<dbReference type="RefSeq" id="WP_272742463.1">
    <property type="nucleotide sequence ID" value="NZ_JAQQKW010000012.1"/>
</dbReference>
<dbReference type="Pfam" id="PF03793">
    <property type="entry name" value="PASTA"/>
    <property type="match status" value="1"/>
</dbReference>
<keyword evidence="6" id="KW-1185">Reference proteome</keyword>
<evidence type="ECO:0000256" key="1">
    <source>
        <dbReference type="SAM" id="MobiDB-lite"/>
    </source>
</evidence>
<protein>
    <submittedName>
        <fullName evidence="5">PASTA domain-containing protein</fullName>
    </submittedName>
</protein>
<evidence type="ECO:0000256" key="3">
    <source>
        <dbReference type="SAM" id="SignalP"/>
    </source>
</evidence>
<feature type="region of interest" description="Disordered" evidence="1">
    <location>
        <begin position="119"/>
        <end position="197"/>
    </location>
</feature>
<proteinExistence type="predicted"/>
<comment type="caution">
    <text evidence="5">The sequence shown here is derived from an EMBL/GenBank/DDBJ whole genome shotgun (WGS) entry which is preliminary data.</text>
</comment>
<gene>
    <name evidence="5" type="ORF">PQU94_16140</name>
</gene>
<sequence>MQVGFRQALGLILCMGALMDGSALASPRTTVAQVPADKTDPCSPPAIRRAAAQQTAPALTGCRYEAVAAPVTRFFMTLPVARKTEDEAPMGTIIGQNPQAGQPLKPGGRLVLSVSTGRAPKMEDGTSVGSAGETSNSAGSVSTQSVPERPDTPIPQAEPPATPSSQASEVPPPALPADKTPPAPIENAARPQETTPLRDMPTHIPWLWIAAVVALVLFAGLAGASARKPRRIRGRGGLAPNVSLRLTPGAARLKVRGSLVSGRKGRS</sequence>
<accession>A0ABT5IHZ4</accession>
<evidence type="ECO:0000313" key="5">
    <source>
        <dbReference type="EMBL" id="MDC7695808.1"/>
    </source>
</evidence>
<reference evidence="5 6" key="1">
    <citation type="submission" date="2023-01" db="EMBL/GenBank/DDBJ databases">
        <title>Novel species of the genus Asticcacaulis isolated from rivers.</title>
        <authorList>
            <person name="Lu H."/>
        </authorList>
    </citation>
    <scope>NUCLEOTIDE SEQUENCE [LARGE SCALE GENOMIC DNA]</scope>
    <source>
        <strain evidence="5 6">DXS10W</strain>
    </source>
</reference>
<feature type="transmembrane region" description="Helical" evidence="2">
    <location>
        <begin position="206"/>
        <end position="226"/>
    </location>
</feature>
<feature type="signal peptide" evidence="3">
    <location>
        <begin position="1"/>
        <end position="25"/>
    </location>
</feature>
<evidence type="ECO:0000313" key="6">
    <source>
        <dbReference type="Proteomes" id="UP001216595"/>
    </source>
</evidence>
<keyword evidence="3" id="KW-0732">Signal</keyword>
<organism evidence="5 6">
    <name type="scientific">Asticcacaulis currens</name>
    <dbReference type="NCBI Taxonomy" id="2984210"/>
    <lineage>
        <taxon>Bacteria</taxon>
        <taxon>Pseudomonadati</taxon>
        <taxon>Pseudomonadota</taxon>
        <taxon>Alphaproteobacteria</taxon>
        <taxon>Caulobacterales</taxon>
        <taxon>Caulobacteraceae</taxon>
        <taxon>Asticcacaulis</taxon>
    </lineage>
</organism>
<feature type="compositionally biased region" description="Pro residues" evidence="1">
    <location>
        <begin position="170"/>
        <end position="184"/>
    </location>
</feature>
<dbReference type="Proteomes" id="UP001216595">
    <property type="component" value="Unassembled WGS sequence"/>
</dbReference>
<dbReference type="CDD" id="cd06577">
    <property type="entry name" value="PASTA_pknB"/>
    <property type="match status" value="1"/>
</dbReference>
<keyword evidence="2" id="KW-0472">Membrane</keyword>
<keyword evidence="2" id="KW-0812">Transmembrane</keyword>
<dbReference type="InterPro" id="IPR005543">
    <property type="entry name" value="PASTA_dom"/>
</dbReference>
<dbReference type="EMBL" id="JAQQKW010000012">
    <property type="protein sequence ID" value="MDC7695808.1"/>
    <property type="molecule type" value="Genomic_DNA"/>
</dbReference>
<dbReference type="PROSITE" id="PS51178">
    <property type="entry name" value="PASTA"/>
    <property type="match status" value="1"/>
</dbReference>
<keyword evidence="2" id="KW-1133">Transmembrane helix</keyword>
<feature type="compositionally biased region" description="Pro residues" evidence="1">
    <location>
        <begin position="152"/>
        <end position="162"/>
    </location>
</feature>
<feature type="domain" description="PASTA" evidence="4">
    <location>
        <begin position="50"/>
        <end position="116"/>
    </location>
</feature>
<evidence type="ECO:0000259" key="4">
    <source>
        <dbReference type="PROSITE" id="PS51178"/>
    </source>
</evidence>
<feature type="chain" id="PRO_5046193183" evidence="3">
    <location>
        <begin position="26"/>
        <end position="267"/>
    </location>
</feature>